<dbReference type="InterPro" id="IPR053137">
    <property type="entry name" value="NLR-like"/>
</dbReference>
<dbReference type="EMBL" id="QGMK01000005">
    <property type="protein sequence ID" value="TVY85502.1"/>
    <property type="molecule type" value="Genomic_DNA"/>
</dbReference>
<dbReference type="PANTHER" id="PTHR46082:SF6">
    <property type="entry name" value="AAA+ ATPASE DOMAIN-CONTAINING PROTEIN-RELATED"/>
    <property type="match status" value="1"/>
</dbReference>
<evidence type="ECO:0000313" key="3">
    <source>
        <dbReference type="Proteomes" id="UP000469558"/>
    </source>
</evidence>
<dbReference type="InterPro" id="IPR027417">
    <property type="entry name" value="P-loop_NTPase"/>
</dbReference>
<dbReference type="Pfam" id="PF13374">
    <property type="entry name" value="TPR_10"/>
    <property type="match status" value="1"/>
</dbReference>
<dbReference type="PANTHER" id="PTHR46082">
    <property type="entry name" value="ATP/GTP-BINDING PROTEIN-RELATED"/>
    <property type="match status" value="1"/>
</dbReference>
<dbReference type="SUPFAM" id="SSF48452">
    <property type="entry name" value="TPR-like"/>
    <property type="match status" value="1"/>
</dbReference>
<sequence length="1004" mass="112559">MPVEGTIASGTSLGSQLSDAITTFLYRSFEDVAKNLVTRLAATETKSVANVEEKEIISAPSPSSPSEAETEPKPLFNVPHERNPDFVGRSVSFAQLFGIWKPGSKGRIAVVGLGGTGKTEFVVEFVHRIRDVSPKTPVYWFRAVDLISDSGSSPPTTSSAAGMQLEEWLDQSHSPNCILVVDPGDKFSDLLQTNTSAGRLLDRLQSFEGTVIVLTRSVQHGNLLAGPRQVCELHNLDIEASVSLLGDNLGPQAQSSPDEIQEVVQLMTCLPRAILQVAALLNCTGMTIPQFIKLYQTGCSMKLRLFGTLDPVSQPDYIYSIVEKGVIDIRAFRNDFSKAAQILFKSYYLGGNAVPGRILSSFDHLETIITMNILRGHFVMVEERADTYTVHPLAYLAIRRILEGERPQTDKDNIEEEQRWFEEVVVSFSDFYPDTNSEDRDWWRSCLTQLGSYDLNINPLQTSIARIYHKESGYFRRKGSYIDALRMALLAKNTLPDPVPQEHLSILQDQISLLHLLGNYKDVQTALQRFPPDEQQSTMLWKKRMQAKLEQEEGANRYDSAVAVFREVKSLWENTNLSMPDSLQSVDDFGCILMLKGRYAEASSECRKAFSGRNELLGSSHVDTLTSLHHLALIMRLDGKFEEGLRYIQQAIHGREILLGVHHPETLQSKIVKARILFSTAIALSDFDETETLLVDSSNRLSKILSDTHPLVVACRSDRAQIMLARGKYDASEQMNKATLSTREKGPWMEPSCHPETLESVHQLAELIRFKEGCQAADALSERALAERTDVLTNGTLTGSDFHPDQLTSLHHRAIVLSGLGQHLPALQKIDLALTGRRTVLGSDHPDVFLSMTWKGEIMRSQLPTYQTQRSQTLDAIEGLHRQALEGLTWIFGSEHQNTLLCLTNLALAKHERGAAGQKEAETLYRQIYRAYERNLGELHPETLKSKSRLAESMRALSPNNHQEAKKMWRESCAGFSKIFGIEAYLTETAYREYEKFLKMYPEP</sequence>
<dbReference type="AlphaFoldDB" id="A0A8T9CK68"/>
<dbReference type="OrthoDB" id="5986190at2759"/>
<accession>A0A8T9CK68</accession>
<dbReference type="Gene3D" id="1.25.40.10">
    <property type="entry name" value="Tetratricopeptide repeat domain"/>
    <property type="match status" value="3"/>
</dbReference>
<feature type="compositionally biased region" description="Low complexity" evidence="1">
    <location>
        <begin position="57"/>
        <end position="67"/>
    </location>
</feature>
<keyword evidence="3" id="KW-1185">Reference proteome</keyword>
<protein>
    <submittedName>
        <fullName evidence="2">Kinesin light chain</fullName>
    </submittedName>
</protein>
<organism evidence="2 3">
    <name type="scientific">Lachnellula suecica</name>
    <dbReference type="NCBI Taxonomy" id="602035"/>
    <lineage>
        <taxon>Eukaryota</taxon>
        <taxon>Fungi</taxon>
        <taxon>Dikarya</taxon>
        <taxon>Ascomycota</taxon>
        <taxon>Pezizomycotina</taxon>
        <taxon>Leotiomycetes</taxon>
        <taxon>Helotiales</taxon>
        <taxon>Lachnaceae</taxon>
        <taxon>Lachnellula</taxon>
    </lineage>
</organism>
<name>A0A8T9CK68_9HELO</name>
<dbReference type="Proteomes" id="UP000469558">
    <property type="component" value="Unassembled WGS sequence"/>
</dbReference>
<dbReference type="Gene3D" id="3.40.50.300">
    <property type="entry name" value="P-loop containing nucleotide triphosphate hydrolases"/>
    <property type="match status" value="1"/>
</dbReference>
<comment type="caution">
    <text evidence="2">The sequence shown here is derived from an EMBL/GenBank/DDBJ whole genome shotgun (WGS) entry which is preliminary data.</text>
</comment>
<evidence type="ECO:0000256" key="1">
    <source>
        <dbReference type="SAM" id="MobiDB-lite"/>
    </source>
</evidence>
<dbReference type="Pfam" id="PF13424">
    <property type="entry name" value="TPR_12"/>
    <property type="match status" value="1"/>
</dbReference>
<dbReference type="SUPFAM" id="SSF52540">
    <property type="entry name" value="P-loop containing nucleoside triphosphate hydrolases"/>
    <property type="match status" value="1"/>
</dbReference>
<reference evidence="2 3" key="1">
    <citation type="submission" date="2018-05" db="EMBL/GenBank/DDBJ databases">
        <title>Genome sequencing and assembly of the regulated plant pathogen Lachnellula willkommii and related sister species for the development of diagnostic species identification markers.</title>
        <authorList>
            <person name="Giroux E."/>
            <person name="Bilodeau G."/>
        </authorList>
    </citation>
    <scope>NUCLEOTIDE SEQUENCE [LARGE SCALE GENOMIC DNA]</scope>
    <source>
        <strain evidence="2 3">CBS 268.59</strain>
    </source>
</reference>
<dbReference type="InterPro" id="IPR011990">
    <property type="entry name" value="TPR-like_helical_dom_sf"/>
</dbReference>
<gene>
    <name evidence="2" type="primary">Klc4</name>
    <name evidence="2" type="ORF">LSUE1_G000224</name>
</gene>
<proteinExistence type="predicted"/>
<evidence type="ECO:0000313" key="2">
    <source>
        <dbReference type="EMBL" id="TVY85502.1"/>
    </source>
</evidence>
<feature type="region of interest" description="Disordered" evidence="1">
    <location>
        <begin position="55"/>
        <end position="81"/>
    </location>
</feature>